<dbReference type="GO" id="GO:0016832">
    <property type="term" value="F:aldehyde-lyase activity"/>
    <property type="evidence" value="ECO:0007669"/>
    <property type="project" value="InterPro"/>
</dbReference>
<dbReference type="UniPathway" id="UPA00115">
    <property type="reaction ID" value="UER00414"/>
</dbReference>
<comment type="similarity">
    <text evidence="3 9">Belongs to the transaldolase family. Type 3B subfamily.</text>
</comment>
<dbReference type="NCBIfam" id="TIGR00875">
    <property type="entry name" value="fsa_talC_mipB"/>
    <property type="match status" value="1"/>
</dbReference>
<evidence type="ECO:0000256" key="6">
    <source>
        <dbReference type="ARBA" id="ARBA00023126"/>
    </source>
</evidence>
<evidence type="ECO:0000256" key="1">
    <source>
        <dbReference type="ARBA" id="ARBA00004496"/>
    </source>
</evidence>
<evidence type="ECO:0000256" key="3">
    <source>
        <dbReference type="ARBA" id="ARBA00005740"/>
    </source>
</evidence>
<reference evidence="10 11" key="1">
    <citation type="journal article" date="2016" name="Nat. Commun.">
        <title>Thousands of microbial genomes shed light on interconnected biogeochemical processes in an aquifer system.</title>
        <authorList>
            <person name="Anantharaman K."/>
            <person name="Brown C.T."/>
            <person name="Hug L.A."/>
            <person name="Sharon I."/>
            <person name="Castelle C.J."/>
            <person name="Probst A.J."/>
            <person name="Thomas B.C."/>
            <person name="Singh A."/>
            <person name="Wilkins M.J."/>
            <person name="Karaoz U."/>
            <person name="Brodie E.L."/>
            <person name="Williams K.H."/>
            <person name="Hubbard S.S."/>
            <person name="Banfield J.F."/>
        </authorList>
    </citation>
    <scope>NUCLEOTIDE SEQUENCE [LARGE SCALE GENOMIC DNA]</scope>
    <source>
        <strain evidence="11">RBG_16_55_9</strain>
    </source>
</reference>
<dbReference type="InterPro" id="IPR013785">
    <property type="entry name" value="Aldolase_TIM"/>
</dbReference>
<keyword evidence="4 9" id="KW-0963">Cytoplasm</keyword>
<organism evidence="10 11">
    <name type="scientific">Fraserbacteria sp. (strain RBG_16_55_9)</name>
    <dbReference type="NCBI Taxonomy" id="1817864"/>
    <lineage>
        <taxon>Bacteria</taxon>
        <taxon>Candidatus Fraseribacteriota</taxon>
    </lineage>
</organism>
<keyword evidence="7 9" id="KW-0704">Schiff base</keyword>
<evidence type="ECO:0000256" key="7">
    <source>
        <dbReference type="ARBA" id="ARBA00023270"/>
    </source>
</evidence>
<protein>
    <recommendedName>
        <fullName evidence="9">Probable transaldolase</fullName>
        <ecNumber evidence="9">2.2.1.2</ecNumber>
    </recommendedName>
</protein>
<dbReference type="GO" id="GO:0006098">
    <property type="term" value="P:pentose-phosphate shunt"/>
    <property type="evidence" value="ECO:0007669"/>
    <property type="project" value="UniProtKB-UniRule"/>
</dbReference>
<dbReference type="CDD" id="cd00956">
    <property type="entry name" value="Transaldolase_FSA"/>
    <property type="match status" value="1"/>
</dbReference>
<dbReference type="Gene3D" id="3.20.20.70">
    <property type="entry name" value="Aldolase class I"/>
    <property type="match status" value="1"/>
</dbReference>
<dbReference type="InterPro" id="IPR001585">
    <property type="entry name" value="TAL/FSA"/>
</dbReference>
<keyword evidence="5 9" id="KW-0808">Transferase</keyword>
<name>A0A1F5V2P6_FRAXR</name>
<dbReference type="GO" id="GO:0005737">
    <property type="term" value="C:cytoplasm"/>
    <property type="evidence" value="ECO:0007669"/>
    <property type="project" value="UniProtKB-SubCell"/>
</dbReference>
<sequence length="222" mass="24421">MKIFVDTANREEIEQAASWGILDGVTTNPTLLAKEMERTRKGYRQILEEICQIVNGPVNGEVVSTDSKGMVREGLELAEIHENMVVKVPMIPEGLKAVKRLRQEGIRTNVTLAFSPSQALLAAKAGATYVSPFVGRIDDKSGDGMEVVSQIVQIFQNYNLPTEVLAASLRHPVHVVEAALLGADIATMPFSVLQKLFEHPLTDIGLKQFLADWEKTKQKIVG</sequence>
<dbReference type="HAMAP" id="MF_00494">
    <property type="entry name" value="Transaldolase_3b"/>
    <property type="match status" value="1"/>
</dbReference>
<dbReference type="STRING" id="1817864.A2Z21_05430"/>
<evidence type="ECO:0000256" key="4">
    <source>
        <dbReference type="ARBA" id="ARBA00022490"/>
    </source>
</evidence>
<keyword evidence="6 9" id="KW-0570">Pentose shunt</keyword>
<dbReference type="PROSITE" id="PS01054">
    <property type="entry name" value="TRANSALDOLASE_1"/>
    <property type="match status" value="1"/>
</dbReference>
<dbReference type="InterPro" id="IPR018225">
    <property type="entry name" value="Transaldolase_AS"/>
</dbReference>
<dbReference type="InterPro" id="IPR033919">
    <property type="entry name" value="TSA/FSA_arc/bac"/>
</dbReference>
<dbReference type="AlphaFoldDB" id="A0A1F5V2P6"/>
<evidence type="ECO:0000313" key="10">
    <source>
        <dbReference type="EMBL" id="OGF57690.1"/>
    </source>
</evidence>
<dbReference type="InterPro" id="IPR022999">
    <property type="entry name" value="Transaldolase_3B"/>
</dbReference>
<proteinExistence type="inferred from homology"/>
<dbReference type="SUPFAM" id="SSF51569">
    <property type="entry name" value="Aldolase"/>
    <property type="match status" value="1"/>
</dbReference>
<evidence type="ECO:0000313" key="11">
    <source>
        <dbReference type="Proteomes" id="UP000179157"/>
    </source>
</evidence>
<evidence type="ECO:0000256" key="5">
    <source>
        <dbReference type="ARBA" id="ARBA00022679"/>
    </source>
</evidence>
<feature type="active site" description="Schiff-base intermediate with substrate" evidence="9">
    <location>
        <position position="87"/>
    </location>
</feature>
<dbReference type="EC" id="2.2.1.2" evidence="9"/>
<comment type="pathway">
    <text evidence="2 9">Carbohydrate degradation; pentose phosphate pathway; D-glyceraldehyde 3-phosphate and beta-D-fructose 6-phosphate from D-ribose 5-phosphate and D-xylulose 5-phosphate (non-oxidative stage): step 2/3.</text>
</comment>
<dbReference type="Proteomes" id="UP000179157">
    <property type="component" value="Unassembled WGS sequence"/>
</dbReference>
<comment type="catalytic activity">
    <reaction evidence="8 9">
        <text>D-sedoheptulose 7-phosphate + D-glyceraldehyde 3-phosphate = D-erythrose 4-phosphate + beta-D-fructose 6-phosphate</text>
        <dbReference type="Rhea" id="RHEA:17053"/>
        <dbReference type="ChEBI" id="CHEBI:16897"/>
        <dbReference type="ChEBI" id="CHEBI:57483"/>
        <dbReference type="ChEBI" id="CHEBI:57634"/>
        <dbReference type="ChEBI" id="CHEBI:59776"/>
        <dbReference type="EC" id="2.2.1.2"/>
    </reaction>
</comment>
<dbReference type="GO" id="GO:0005975">
    <property type="term" value="P:carbohydrate metabolic process"/>
    <property type="evidence" value="ECO:0007669"/>
    <property type="project" value="InterPro"/>
</dbReference>
<gene>
    <name evidence="9" type="primary">tal</name>
    <name evidence="10" type="ORF">A2Z21_05430</name>
</gene>
<dbReference type="GO" id="GO:0004801">
    <property type="term" value="F:transaldolase activity"/>
    <property type="evidence" value="ECO:0007669"/>
    <property type="project" value="UniProtKB-UniRule"/>
</dbReference>
<evidence type="ECO:0000256" key="9">
    <source>
        <dbReference type="HAMAP-Rule" id="MF_00494"/>
    </source>
</evidence>
<dbReference type="PANTHER" id="PTHR10683">
    <property type="entry name" value="TRANSALDOLASE"/>
    <property type="match status" value="1"/>
</dbReference>
<evidence type="ECO:0000256" key="8">
    <source>
        <dbReference type="ARBA" id="ARBA00048810"/>
    </source>
</evidence>
<accession>A0A1F5V2P6</accession>
<dbReference type="InterPro" id="IPR004731">
    <property type="entry name" value="Transaldolase_3B/F6P_aldolase"/>
</dbReference>
<evidence type="ECO:0000256" key="2">
    <source>
        <dbReference type="ARBA" id="ARBA00004857"/>
    </source>
</evidence>
<dbReference type="FunFam" id="3.20.20.70:FF:000018">
    <property type="entry name" value="Probable transaldolase"/>
    <property type="match status" value="1"/>
</dbReference>
<dbReference type="Pfam" id="PF00923">
    <property type="entry name" value="TAL_FSA"/>
    <property type="match status" value="1"/>
</dbReference>
<dbReference type="PANTHER" id="PTHR10683:SF40">
    <property type="entry name" value="FRUCTOSE-6-PHOSPHATE ALDOLASE 1-RELATED"/>
    <property type="match status" value="1"/>
</dbReference>
<dbReference type="EMBL" id="MFGX01000006">
    <property type="protein sequence ID" value="OGF57690.1"/>
    <property type="molecule type" value="Genomic_DNA"/>
</dbReference>
<comment type="caution">
    <text evidence="10">The sequence shown here is derived from an EMBL/GenBank/DDBJ whole genome shotgun (WGS) entry which is preliminary data.</text>
</comment>
<comment type="function">
    <text evidence="9">Transaldolase is important for the balance of metabolites in the pentose-phosphate pathway.</text>
</comment>
<comment type="subcellular location">
    <subcellularLocation>
        <location evidence="1 9">Cytoplasm</location>
    </subcellularLocation>
</comment>